<accession>A0ABZ0W6S6</accession>
<gene>
    <name evidence="2" type="ORF">U0035_21420</name>
</gene>
<sequence length="83" mass="9087">MKKIMAVVILCLAGLAVYQPVHAGNRYAKDTMPLNKPPQLEKDAVFAGGKAAWNSFVARHLNGNVPEIKEPLPAAIWWPPVLL</sequence>
<evidence type="ECO:0000313" key="3">
    <source>
        <dbReference type="Proteomes" id="UP001325680"/>
    </source>
</evidence>
<evidence type="ECO:0000313" key="2">
    <source>
        <dbReference type="EMBL" id="WQD38234.1"/>
    </source>
</evidence>
<name>A0ABZ0W6S6_9BACT</name>
<dbReference type="RefSeq" id="WP_114791007.1">
    <property type="nucleotide sequence ID" value="NZ_CP139960.1"/>
</dbReference>
<proteinExistence type="predicted"/>
<dbReference type="EMBL" id="CP139960">
    <property type="protein sequence ID" value="WQD38234.1"/>
    <property type="molecule type" value="Genomic_DNA"/>
</dbReference>
<organism evidence="2 3">
    <name type="scientific">Niabella yanshanensis</name>
    <dbReference type="NCBI Taxonomy" id="577386"/>
    <lineage>
        <taxon>Bacteria</taxon>
        <taxon>Pseudomonadati</taxon>
        <taxon>Bacteroidota</taxon>
        <taxon>Chitinophagia</taxon>
        <taxon>Chitinophagales</taxon>
        <taxon>Chitinophagaceae</taxon>
        <taxon>Niabella</taxon>
    </lineage>
</organism>
<feature type="chain" id="PRO_5045820217" evidence="1">
    <location>
        <begin position="24"/>
        <end position="83"/>
    </location>
</feature>
<reference evidence="2 3" key="1">
    <citation type="submission" date="2023-12" db="EMBL/GenBank/DDBJ databases">
        <title>Genome sequencing and assembly of bacterial species from a model synthetic community.</title>
        <authorList>
            <person name="Hogle S.L."/>
        </authorList>
    </citation>
    <scope>NUCLEOTIDE SEQUENCE [LARGE SCALE GENOMIC DNA]</scope>
    <source>
        <strain evidence="2 3">HAMBI_3031</strain>
    </source>
</reference>
<dbReference type="Proteomes" id="UP001325680">
    <property type="component" value="Chromosome"/>
</dbReference>
<keyword evidence="3" id="KW-1185">Reference proteome</keyword>
<feature type="signal peptide" evidence="1">
    <location>
        <begin position="1"/>
        <end position="23"/>
    </location>
</feature>
<protein>
    <submittedName>
        <fullName evidence="2">Uncharacterized protein</fullName>
    </submittedName>
</protein>
<evidence type="ECO:0000256" key="1">
    <source>
        <dbReference type="SAM" id="SignalP"/>
    </source>
</evidence>
<keyword evidence="1" id="KW-0732">Signal</keyword>